<dbReference type="AlphaFoldDB" id="A0A9N7TK83"/>
<evidence type="ECO:0000313" key="2">
    <source>
        <dbReference type="Proteomes" id="UP001153269"/>
    </source>
</evidence>
<accession>A0A9N7TK83</accession>
<sequence>MRLSDSRYTGTYLFEQREACRSIRPLLSSDNSWKYLKVLSDLPAASSKVVGLVPLVVFLIEPSTLPDSTINNIYPAAPSTPLTKSSDLLAIRAASHHALS</sequence>
<organism evidence="1 2">
    <name type="scientific">Pleuronectes platessa</name>
    <name type="common">European plaice</name>
    <dbReference type="NCBI Taxonomy" id="8262"/>
    <lineage>
        <taxon>Eukaryota</taxon>
        <taxon>Metazoa</taxon>
        <taxon>Chordata</taxon>
        <taxon>Craniata</taxon>
        <taxon>Vertebrata</taxon>
        <taxon>Euteleostomi</taxon>
        <taxon>Actinopterygii</taxon>
        <taxon>Neopterygii</taxon>
        <taxon>Teleostei</taxon>
        <taxon>Neoteleostei</taxon>
        <taxon>Acanthomorphata</taxon>
        <taxon>Carangaria</taxon>
        <taxon>Pleuronectiformes</taxon>
        <taxon>Pleuronectoidei</taxon>
        <taxon>Pleuronectidae</taxon>
        <taxon>Pleuronectes</taxon>
    </lineage>
</organism>
<proteinExistence type="predicted"/>
<dbReference type="Proteomes" id="UP001153269">
    <property type="component" value="Unassembled WGS sequence"/>
</dbReference>
<gene>
    <name evidence="1" type="ORF">PLEPLA_LOCUS2284</name>
</gene>
<dbReference type="EMBL" id="CADEAL010000113">
    <property type="protein sequence ID" value="CAB1414575.1"/>
    <property type="molecule type" value="Genomic_DNA"/>
</dbReference>
<keyword evidence="2" id="KW-1185">Reference proteome</keyword>
<reference evidence="1" key="1">
    <citation type="submission" date="2020-03" db="EMBL/GenBank/DDBJ databases">
        <authorList>
            <person name="Weist P."/>
        </authorList>
    </citation>
    <scope>NUCLEOTIDE SEQUENCE</scope>
</reference>
<protein>
    <submittedName>
        <fullName evidence="1">Uncharacterized protein</fullName>
    </submittedName>
</protein>
<name>A0A9N7TK83_PLEPL</name>
<evidence type="ECO:0000313" key="1">
    <source>
        <dbReference type="EMBL" id="CAB1414575.1"/>
    </source>
</evidence>
<comment type="caution">
    <text evidence="1">The sequence shown here is derived from an EMBL/GenBank/DDBJ whole genome shotgun (WGS) entry which is preliminary data.</text>
</comment>